<evidence type="ECO:0000313" key="1">
    <source>
        <dbReference type="EMBL" id="MFL9829247.1"/>
    </source>
</evidence>
<evidence type="ECO:0000313" key="2">
    <source>
        <dbReference type="Proteomes" id="UP001629260"/>
    </source>
</evidence>
<protein>
    <recommendedName>
        <fullName evidence="3">Nucleotidyltransferase domain-containing protein</fullName>
    </recommendedName>
</protein>
<gene>
    <name evidence="1" type="ORF">ABS764_00135</name>
</gene>
<keyword evidence="2" id="KW-1185">Reference proteome</keyword>
<dbReference type="Proteomes" id="UP001629260">
    <property type="component" value="Unassembled WGS sequence"/>
</dbReference>
<sequence length="194" mass="22637">MTHTESIELGLNEKRPHIEIIRKVYLTYPTSALIGDEERQFSILNEISEFFNIPINNVQIAGSAKTGNSYHKNTPFTPKISDLDIAIIDPELYRYYTEYVFKTSRGFKDRTLFPIRSGISTYNEYISYITKGIFRPDLMINGPKRAEWFMFFGKLSTKHKDLFETINAGIYMSQLYFEHKQTSIIKDYLTTKAI</sequence>
<evidence type="ECO:0008006" key="3">
    <source>
        <dbReference type="Google" id="ProtNLM"/>
    </source>
</evidence>
<dbReference type="RefSeq" id="WP_408078730.1">
    <property type="nucleotide sequence ID" value="NZ_JBELQA010000001.1"/>
</dbReference>
<comment type="caution">
    <text evidence="1">The sequence shown here is derived from an EMBL/GenBank/DDBJ whole genome shotgun (WGS) entry which is preliminary data.</text>
</comment>
<organism evidence="1 2">
    <name type="scientific">Flavobacterium plantiphilum</name>
    <dbReference type="NCBI Taxonomy" id="3163297"/>
    <lineage>
        <taxon>Bacteria</taxon>
        <taxon>Pseudomonadati</taxon>
        <taxon>Bacteroidota</taxon>
        <taxon>Flavobacteriia</taxon>
        <taxon>Flavobacteriales</taxon>
        <taxon>Flavobacteriaceae</taxon>
        <taxon>Flavobacterium</taxon>
    </lineage>
</organism>
<name>A0ABW8XP30_9FLAO</name>
<dbReference type="EMBL" id="JBELQA010000001">
    <property type="protein sequence ID" value="MFL9829247.1"/>
    <property type="molecule type" value="Genomic_DNA"/>
</dbReference>
<reference evidence="1 2" key="1">
    <citation type="submission" date="2024-06" db="EMBL/GenBank/DDBJ databases">
        <authorList>
            <person name="Kaempfer P."/>
            <person name="Viver T."/>
        </authorList>
    </citation>
    <scope>NUCLEOTIDE SEQUENCE [LARGE SCALE GENOMIC DNA]</scope>
    <source>
        <strain evidence="1 2">ST-87</strain>
    </source>
</reference>
<proteinExistence type="predicted"/>
<accession>A0ABW8XP30</accession>